<evidence type="ECO:0000256" key="1">
    <source>
        <dbReference type="SAM" id="MobiDB-lite"/>
    </source>
</evidence>
<organism evidence="3 4">
    <name type="scientific">Dietzia aerolata</name>
    <dbReference type="NCBI Taxonomy" id="595984"/>
    <lineage>
        <taxon>Bacteria</taxon>
        <taxon>Bacillati</taxon>
        <taxon>Actinomycetota</taxon>
        <taxon>Actinomycetes</taxon>
        <taxon>Mycobacteriales</taxon>
        <taxon>Dietziaceae</taxon>
        <taxon>Dietzia</taxon>
    </lineage>
</organism>
<evidence type="ECO:0000313" key="3">
    <source>
        <dbReference type="EMBL" id="MFB9258769.1"/>
    </source>
</evidence>
<dbReference type="Gene3D" id="1.10.10.10">
    <property type="entry name" value="Winged helix-like DNA-binding domain superfamily/Winged helix DNA-binding domain"/>
    <property type="match status" value="1"/>
</dbReference>
<name>A0ABV5JM22_9ACTN</name>
<accession>A0ABV5JM22</accession>
<evidence type="ECO:0000259" key="2">
    <source>
        <dbReference type="PROSITE" id="PS50995"/>
    </source>
</evidence>
<dbReference type="InterPro" id="IPR036388">
    <property type="entry name" value="WH-like_DNA-bd_sf"/>
</dbReference>
<sequence>MTTTTRRRPDPGTVIPEETSRGTSGSAVEGAGPATGSAIPGATSPASMRPGVTGSESTDAGASAAEDAPDLGLATLFRPIMLRLDLLVRRQNSQYSLSRAQTSILHTLASHGPLRMSDLARLENVRVPTTSNSVSVIESMGYVTRVPDEADRRGVSVALTELGRYRIEEVLKDRDRDFAEQLARLSPEHRALLADAVPALISLLDAFEEE</sequence>
<proteinExistence type="predicted"/>
<dbReference type="PANTHER" id="PTHR39515">
    <property type="entry name" value="CONSERVED PROTEIN"/>
    <property type="match status" value="1"/>
</dbReference>
<dbReference type="PROSITE" id="PS50995">
    <property type="entry name" value="HTH_MARR_2"/>
    <property type="match status" value="1"/>
</dbReference>
<feature type="domain" description="HTH marR-type" evidence="2">
    <location>
        <begin position="70"/>
        <end position="209"/>
    </location>
</feature>
<dbReference type="RefSeq" id="WP_380023028.1">
    <property type="nucleotide sequence ID" value="NZ_JBHMDY010000002.1"/>
</dbReference>
<dbReference type="SUPFAM" id="SSF46785">
    <property type="entry name" value="Winged helix' DNA-binding domain"/>
    <property type="match status" value="1"/>
</dbReference>
<dbReference type="InterPro" id="IPR052526">
    <property type="entry name" value="HTH-type_Bedaq_tolerance"/>
</dbReference>
<dbReference type="InterPro" id="IPR000835">
    <property type="entry name" value="HTH_MarR-typ"/>
</dbReference>
<dbReference type="EMBL" id="JBHMDY010000002">
    <property type="protein sequence ID" value="MFB9258769.1"/>
    <property type="molecule type" value="Genomic_DNA"/>
</dbReference>
<keyword evidence="4" id="KW-1185">Reference proteome</keyword>
<dbReference type="PANTHER" id="PTHR39515:SF2">
    <property type="entry name" value="HTH-TYPE TRANSCRIPTIONAL REGULATOR RV0880"/>
    <property type="match status" value="1"/>
</dbReference>
<dbReference type="SMART" id="SM00347">
    <property type="entry name" value="HTH_MARR"/>
    <property type="match status" value="1"/>
</dbReference>
<reference evidence="3 4" key="1">
    <citation type="submission" date="2024-09" db="EMBL/GenBank/DDBJ databases">
        <authorList>
            <person name="Sun Q."/>
            <person name="Mori K."/>
        </authorList>
    </citation>
    <scope>NUCLEOTIDE SEQUENCE [LARGE SCALE GENOMIC DNA]</scope>
    <source>
        <strain evidence="3 4">CCM 7659</strain>
    </source>
</reference>
<dbReference type="Pfam" id="PF01047">
    <property type="entry name" value="MarR"/>
    <property type="match status" value="1"/>
</dbReference>
<dbReference type="InterPro" id="IPR036390">
    <property type="entry name" value="WH_DNA-bd_sf"/>
</dbReference>
<comment type="caution">
    <text evidence="3">The sequence shown here is derived from an EMBL/GenBank/DDBJ whole genome shotgun (WGS) entry which is preliminary data.</text>
</comment>
<dbReference type="Proteomes" id="UP001589700">
    <property type="component" value="Unassembled WGS sequence"/>
</dbReference>
<evidence type="ECO:0000313" key="4">
    <source>
        <dbReference type="Proteomes" id="UP001589700"/>
    </source>
</evidence>
<feature type="region of interest" description="Disordered" evidence="1">
    <location>
        <begin position="1"/>
        <end position="66"/>
    </location>
</feature>
<protein>
    <submittedName>
        <fullName evidence="3">MarR family winged helix-turn-helix transcriptional regulator</fullName>
    </submittedName>
</protein>
<gene>
    <name evidence="3" type="ORF">ACFFVD_03040</name>
</gene>